<dbReference type="InterPro" id="IPR009061">
    <property type="entry name" value="DNA-bd_dom_put_sf"/>
</dbReference>
<dbReference type="SUPFAM" id="SSF46955">
    <property type="entry name" value="Putative DNA-binding domain"/>
    <property type="match status" value="1"/>
</dbReference>
<dbReference type="STRING" id="81479.RA876_11715"/>
<evidence type="ECO:0000313" key="2">
    <source>
        <dbReference type="EMBL" id="OLP04893.1"/>
    </source>
</evidence>
<organism evidence="2 3">
    <name type="scientific">Rhodoferax antarcticus ANT.BR</name>
    <dbReference type="NCBI Taxonomy" id="1111071"/>
    <lineage>
        <taxon>Bacteria</taxon>
        <taxon>Pseudomonadati</taxon>
        <taxon>Pseudomonadota</taxon>
        <taxon>Betaproteobacteria</taxon>
        <taxon>Burkholderiales</taxon>
        <taxon>Comamonadaceae</taxon>
        <taxon>Rhodoferax</taxon>
    </lineage>
</organism>
<dbReference type="InterPro" id="IPR041657">
    <property type="entry name" value="HTH_17"/>
</dbReference>
<sequence>MSQILNQSYRPKQAAELLGIAPATLWRWIKERPDFPKPKRLSARCTVIDGAELVAWRDAQGKP</sequence>
<keyword evidence="3" id="KW-1185">Reference proteome</keyword>
<accession>A0A1Q8YA90</accession>
<reference evidence="2 3" key="1">
    <citation type="submission" date="2017-01" db="EMBL/GenBank/DDBJ databases">
        <title>Genome sequence of Rhodoferax antarcticus ANT.BR, a psychrophilic purple nonsulfur bacterium from an Antarctic microbial mat.</title>
        <authorList>
            <person name="Baker J."/>
            <person name="Riester C."/>
            <person name="Skinner B."/>
            <person name="Newell A."/>
            <person name="Swingley W."/>
            <person name="Madigan M."/>
            <person name="Jung D."/>
            <person name="Asao M."/>
            <person name="Chen M."/>
            <person name="Loughlin P."/>
            <person name="Pan H."/>
            <person name="Lin S."/>
            <person name="Li N."/>
            <person name="Shaw J."/>
            <person name="Prado M."/>
            <person name="Sherman C."/>
            <person name="Li X."/>
            <person name="Tang J."/>
            <person name="Blankenship R."/>
            <person name="Zhao T."/>
            <person name="Touchman J."/>
            <person name="Sattley M."/>
        </authorList>
    </citation>
    <scope>NUCLEOTIDE SEQUENCE [LARGE SCALE GENOMIC DNA]</scope>
    <source>
        <strain evidence="2 3">ANT.BR</strain>
    </source>
</reference>
<proteinExistence type="predicted"/>
<feature type="domain" description="Helix-turn-helix" evidence="1">
    <location>
        <begin position="9"/>
        <end position="60"/>
    </location>
</feature>
<dbReference type="Pfam" id="PF12728">
    <property type="entry name" value="HTH_17"/>
    <property type="match status" value="1"/>
</dbReference>
<evidence type="ECO:0000313" key="3">
    <source>
        <dbReference type="Proteomes" id="UP000185911"/>
    </source>
</evidence>
<dbReference type="Proteomes" id="UP000185911">
    <property type="component" value="Unassembled WGS sequence"/>
</dbReference>
<comment type="caution">
    <text evidence="2">The sequence shown here is derived from an EMBL/GenBank/DDBJ whole genome shotgun (WGS) entry which is preliminary data.</text>
</comment>
<dbReference type="Gene3D" id="1.10.10.60">
    <property type="entry name" value="Homeodomain-like"/>
    <property type="match status" value="1"/>
</dbReference>
<protein>
    <submittedName>
        <fullName evidence="2">Transcriptional regulator, AlpA family</fullName>
    </submittedName>
</protein>
<name>A0A1Q8YA90_9BURK</name>
<gene>
    <name evidence="2" type="ORF">BLL52_3709</name>
</gene>
<dbReference type="RefSeq" id="WP_075587819.1">
    <property type="nucleotide sequence ID" value="NZ_MSYM01000018.1"/>
</dbReference>
<dbReference type="EMBL" id="MSYM01000018">
    <property type="protein sequence ID" value="OLP04893.1"/>
    <property type="molecule type" value="Genomic_DNA"/>
</dbReference>
<dbReference type="AlphaFoldDB" id="A0A1Q8YA90"/>
<evidence type="ECO:0000259" key="1">
    <source>
        <dbReference type="Pfam" id="PF12728"/>
    </source>
</evidence>